<feature type="compositionally biased region" description="Polar residues" evidence="1">
    <location>
        <begin position="105"/>
        <end position="119"/>
    </location>
</feature>
<feature type="compositionally biased region" description="Basic and acidic residues" evidence="1">
    <location>
        <begin position="87"/>
        <end position="97"/>
    </location>
</feature>
<keyword evidence="3" id="KW-1185">Reference proteome</keyword>
<feature type="compositionally biased region" description="Basic and acidic residues" evidence="1">
    <location>
        <begin position="159"/>
        <end position="172"/>
    </location>
</feature>
<reference evidence="2 3" key="1">
    <citation type="submission" date="2017-12" db="EMBL/GenBank/DDBJ databases">
        <title>Comparative genomics of Botrytis spp.</title>
        <authorList>
            <person name="Valero-Jimenez C.A."/>
            <person name="Tapia P."/>
            <person name="Veloso J."/>
            <person name="Silva-Moreno E."/>
            <person name="Staats M."/>
            <person name="Valdes J.H."/>
            <person name="Van Kan J.A.L."/>
        </authorList>
    </citation>
    <scope>NUCLEOTIDE SEQUENCE [LARGE SCALE GENOMIC DNA]</scope>
    <source>
        <strain evidence="2 3">MUCL435</strain>
    </source>
</reference>
<dbReference type="AlphaFoldDB" id="A0A4V4HTA8"/>
<evidence type="ECO:0000313" key="3">
    <source>
        <dbReference type="Proteomes" id="UP000308671"/>
    </source>
</evidence>
<evidence type="ECO:0000256" key="1">
    <source>
        <dbReference type="SAM" id="MobiDB-lite"/>
    </source>
</evidence>
<feature type="compositionally biased region" description="Polar residues" evidence="1">
    <location>
        <begin position="218"/>
        <end position="231"/>
    </location>
</feature>
<feature type="compositionally biased region" description="Basic and acidic residues" evidence="1">
    <location>
        <begin position="189"/>
        <end position="213"/>
    </location>
</feature>
<dbReference type="EMBL" id="PQXL01000569">
    <property type="protein sequence ID" value="THV44836.1"/>
    <property type="molecule type" value="Genomic_DNA"/>
</dbReference>
<comment type="caution">
    <text evidence="2">The sequence shown here is derived from an EMBL/GenBank/DDBJ whole genome shotgun (WGS) entry which is preliminary data.</text>
</comment>
<protein>
    <submittedName>
        <fullName evidence="2">Uncharacterized protein</fullName>
    </submittedName>
</protein>
<feature type="compositionally biased region" description="Polar residues" evidence="1">
    <location>
        <begin position="16"/>
        <end position="26"/>
    </location>
</feature>
<organism evidence="2 3">
    <name type="scientific">Botrytis galanthina</name>
    <dbReference type="NCBI Taxonomy" id="278940"/>
    <lineage>
        <taxon>Eukaryota</taxon>
        <taxon>Fungi</taxon>
        <taxon>Dikarya</taxon>
        <taxon>Ascomycota</taxon>
        <taxon>Pezizomycotina</taxon>
        <taxon>Leotiomycetes</taxon>
        <taxon>Helotiales</taxon>
        <taxon>Sclerotiniaceae</taxon>
        <taxon>Botrytis</taxon>
    </lineage>
</organism>
<feature type="compositionally biased region" description="Low complexity" evidence="1">
    <location>
        <begin position="49"/>
        <end position="62"/>
    </location>
</feature>
<feature type="region of interest" description="Disordered" evidence="1">
    <location>
        <begin position="1"/>
        <end position="303"/>
    </location>
</feature>
<gene>
    <name evidence="2" type="ORF">BGAL_0570g00030</name>
</gene>
<proteinExistence type="predicted"/>
<feature type="compositionally biased region" description="Basic and acidic residues" evidence="1">
    <location>
        <begin position="127"/>
        <end position="140"/>
    </location>
</feature>
<feature type="compositionally biased region" description="Basic and acidic residues" evidence="1">
    <location>
        <begin position="236"/>
        <end position="273"/>
    </location>
</feature>
<dbReference type="Proteomes" id="UP000308671">
    <property type="component" value="Unassembled WGS sequence"/>
</dbReference>
<dbReference type="OrthoDB" id="3560612at2759"/>
<name>A0A4V4HTA8_9HELO</name>
<accession>A0A4V4HTA8</accession>
<sequence>MSQHGSYAERDDRSIASHSRTANSLSMPRKREDRGPPIAFNNRRPVDAGSSSNGRSRSRSGSVRTPSVAPGRTARTPSHSSGSISRGGDRSDSSERHRPLRRNGGSVTNERSESVSSDGTVRLPKPRIRDADYQAFDKESYTSGRKSHTSEQYNGYTSSHDDDRRSHRDRSASELAGLSEQTESLNLRDPNHDRVAKWNKGVERETREDRWDGDPTTGLRSVNREGSNAPSSIYKGRSDKSRDFALEEYRDDRASHKTRSDTSRDFAFEEYRRAHAPSVSRSQRPRNPPPSYGGGTYVDGHHNIGSVDLRQTHMHKTTIHGPDMSFMNGPSKKELRKMREHELEVEMIRHGMRPRKGFWE</sequence>
<evidence type="ECO:0000313" key="2">
    <source>
        <dbReference type="EMBL" id="THV44836.1"/>
    </source>
</evidence>